<proteinExistence type="predicted"/>
<organism evidence="1 2">
    <name type="scientific">Marinimicrobium koreense</name>
    <dbReference type="NCBI Taxonomy" id="306545"/>
    <lineage>
        <taxon>Bacteria</taxon>
        <taxon>Pseudomonadati</taxon>
        <taxon>Pseudomonadota</taxon>
        <taxon>Gammaproteobacteria</taxon>
        <taxon>Cellvibrionales</taxon>
        <taxon>Cellvibrionaceae</taxon>
        <taxon>Marinimicrobium</taxon>
    </lineage>
</organism>
<accession>A0A3N1NPB0</accession>
<dbReference type="EMBL" id="RJUK01000003">
    <property type="protein sequence ID" value="ROQ17993.1"/>
    <property type="molecule type" value="Genomic_DNA"/>
</dbReference>
<reference evidence="1 2" key="1">
    <citation type="submission" date="2018-11" db="EMBL/GenBank/DDBJ databases">
        <title>Genomic Encyclopedia of Type Strains, Phase IV (KMG-IV): sequencing the most valuable type-strain genomes for metagenomic binning, comparative biology and taxonomic classification.</title>
        <authorList>
            <person name="Goeker M."/>
        </authorList>
    </citation>
    <scope>NUCLEOTIDE SEQUENCE [LARGE SCALE GENOMIC DNA]</scope>
    <source>
        <strain evidence="1 2">DSM 16974</strain>
    </source>
</reference>
<comment type="caution">
    <text evidence="1">The sequence shown here is derived from an EMBL/GenBank/DDBJ whole genome shotgun (WGS) entry which is preliminary data.</text>
</comment>
<name>A0A3N1NPB0_9GAMM</name>
<dbReference type="AlphaFoldDB" id="A0A3N1NPB0"/>
<protein>
    <submittedName>
        <fullName evidence="1">SapC protein</fullName>
    </submittedName>
</protein>
<dbReference type="RefSeq" id="WP_123639331.1">
    <property type="nucleotide sequence ID" value="NZ_RJUK01000003.1"/>
</dbReference>
<sequence length="244" mass="27374">MSTLIPLSPSEHKHRFIDTRRAINDFRQAQVVRLRVPEVGNAGCCFPVLITKDPQFGEWDITALTSLEPESNLFVGDEGWQGVYTPLSIRTYPVRLTRADGPEGVSVAVRAEDLSDSGAGLYDDQGQPTDYLKAIENALHEDLSGAAATRAFCQHLNGLNLIQPISITVLYKDGKSRTLEGLYTLDQDRLSSLPDKDLLELQKRGYLMAMNSMLTSLFQLNRLIQRHKEHNSVNPIQKITLQRR</sequence>
<evidence type="ECO:0000313" key="1">
    <source>
        <dbReference type="EMBL" id="ROQ17993.1"/>
    </source>
</evidence>
<evidence type="ECO:0000313" key="2">
    <source>
        <dbReference type="Proteomes" id="UP000273643"/>
    </source>
</evidence>
<dbReference type="Pfam" id="PF07277">
    <property type="entry name" value="SapC"/>
    <property type="match status" value="1"/>
</dbReference>
<keyword evidence="2" id="KW-1185">Reference proteome</keyword>
<gene>
    <name evidence="1" type="ORF">EDC38_2965</name>
</gene>
<dbReference type="OrthoDB" id="8888710at2"/>
<dbReference type="Proteomes" id="UP000273643">
    <property type="component" value="Unassembled WGS sequence"/>
</dbReference>
<dbReference type="InterPro" id="IPR010836">
    <property type="entry name" value="SapC"/>
</dbReference>